<evidence type="ECO:0000313" key="3">
    <source>
        <dbReference type="EMBL" id="MPM86442.1"/>
    </source>
</evidence>
<name>A0A645DD08_9ZZZZ</name>
<evidence type="ECO:0008006" key="4">
    <source>
        <dbReference type="Google" id="ProtNLM"/>
    </source>
</evidence>
<organism evidence="3">
    <name type="scientific">bioreactor metagenome</name>
    <dbReference type="NCBI Taxonomy" id="1076179"/>
    <lineage>
        <taxon>unclassified sequences</taxon>
        <taxon>metagenomes</taxon>
        <taxon>ecological metagenomes</taxon>
    </lineage>
</organism>
<accession>A0A645DD08</accession>
<dbReference type="InterPro" id="IPR049046">
    <property type="entry name" value="Beta-AFase-like_GH127_middle"/>
</dbReference>
<dbReference type="AlphaFoldDB" id="A0A645DD08"/>
<dbReference type="EMBL" id="VSSQ01034480">
    <property type="protein sequence ID" value="MPM86442.1"/>
    <property type="molecule type" value="Genomic_DNA"/>
</dbReference>
<dbReference type="PANTHER" id="PTHR31151:SF0">
    <property type="entry name" value="PROLINE-TRNA LIGASE (DUF1680)"/>
    <property type="match status" value="1"/>
</dbReference>
<proteinExistence type="predicted"/>
<evidence type="ECO:0000259" key="1">
    <source>
        <dbReference type="Pfam" id="PF07944"/>
    </source>
</evidence>
<gene>
    <name evidence="3" type="ORF">SDC9_133531</name>
</gene>
<feature type="domain" description="Non-reducing end beta-L-arabinofuranosidase-like GH127 middle" evidence="2">
    <location>
        <begin position="162"/>
        <end position="260"/>
    </location>
</feature>
<sequence>MSLKMPALDALFGGDPAGAEASQVGLDALTTYHGLANFVFSGDEHLNGRSPAVGAELCLVAEYLFSLETLLAVTGKAAYADLLEQVAFNAWPATFTGDMCAHQYVQQVNQVEASRKKRGWYDAYNEANLFGLKPNFGCCAANMHQGWPKLLGSILMQHPRGVAAALYAPCTAKIDVFGTTVQLTEQTDYPFDERICLTFDAIENEASALEFSLFLRIPAWASTFELLLNGEPQSATPKDGFVELHRVFHTGDRIQLRLPMPLRIQKEAEGGATLHRGPLLLALPIDALRRIIRGTPPFVDYELFPNSEWRFALVESELEHAKVAVSSPGEQPFGEESPPLTVRLRLASAPHWPMVRHSAGPVPPPFSAQEDALVEQTLVPYGCTLLRIAQFPAASISKDKE</sequence>
<comment type="caution">
    <text evidence="3">The sequence shown here is derived from an EMBL/GenBank/DDBJ whole genome shotgun (WGS) entry which is preliminary data.</text>
</comment>
<dbReference type="InterPro" id="IPR012878">
    <property type="entry name" value="Beta-AFase-like_GH127_cat"/>
</dbReference>
<dbReference type="PANTHER" id="PTHR31151">
    <property type="entry name" value="PROLINE-TRNA LIGASE (DUF1680)"/>
    <property type="match status" value="1"/>
</dbReference>
<evidence type="ECO:0000259" key="2">
    <source>
        <dbReference type="Pfam" id="PF20736"/>
    </source>
</evidence>
<dbReference type="Pfam" id="PF20736">
    <property type="entry name" value="Glyco_hydro127M"/>
    <property type="match status" value="1"/>
</dbReference>
<feature type="domain" description="Non-reducing end beta-L-arabinofuranosidase-like GH127 catalytic" evidence="1">
    <location>
        <begin position="55"/>
        <end position="150"/>
    </location>
</feature>
<protein>
    <recommendedName>
        <fullName evidence="4">Non-reducing end beta-L-arabinofuranosidase</fullName>
    </recommendedName>
</protein>
<reference evidence="3" key="1">
    <citation type="submission" date="2019-08" db="EMBL/GenBank/DDBJ databases">
        <authorList>
            <person name="Kucharzyk K."/>
            <person name="Murdoch R.W."/>
            <person name="Higgins S."/>
            <person name="Loffler F."/>
        </authorList>
    </citation>
    <scope>NUCLEOTIDE SEQUENCE</scope>
</reference>
<dbReference type="Pfam" id="PF07944">
    <property type="entry name" value="Beta-AFase-like_GH127_cat"/>
    <property type="match status" value="1"/>
</dbReference>